<dbReference type="EMBL" id="JACIEW010000010">
    <property type="protein sequence ID" value="MBB4053673.1"/>
    <property type="molecule type" value="Genomic_DNA"/>
</dbReference>
<dbReference type="SUPFAM" id="SSF54593">
    <property type="entry name" value="Glyoxalase/Bleomycin resistance protein/Dihydroxybiphenyl dioxygenase"/>
    <property type="match status" value="1"/>
</dbReference>
<organism evidence="1 2">
    <name type="scientific">Devosia subaequoris</name>
    <dbReference type="NCBI Taxonomy" id="395930"/>
    <lineage>
        <taxon>Bacteria</taxon>
        <taxon>Pseudomonadati</taxon>
        <taxon>Pseudomonadota</taxon>
        <taxon>Alphaproteobacteria</taxon>
        <taxon>Hyphomicrobiales</taxon>
        <taxon>Devosiaceae</taxon>
        <taxon>Devosia</taxon>
    </lineage>
</organism>
<keyword evidence="1" id="KW-0456">Lyase</keyword>
<proteinExistence type="predicted"/>
<dbReference type="Proteomes" id="UP000547011">
    <property type="component" value="Unassembled WGS sequence"/>
</dbReference>
<keyword evidence="2" id="KW-1185">Reference proteome</keyword>
<evidence type="ECO:0000313" key="2">
    <source>
        <dbReference type="Proteomes" id="UP000547011"/>
    </source>
</evidence>
<reference evidence="1 2" key="1">
    <citation type="submission" date="2020-08" db="EMBL/GenBank/DDBJ databases">
        <title>Genomic Encyclopedia of Type Strains, Phase IV (KMG-IV): sequencing the most valuable type-strain genomes for metagenomic binning, comparative biology and taxonomic classification.</title>
        <authorList>
            <person name="Goeker M."/>
        </authorList>
    </citation>
    <scope>NUCLEOTIDE SEQUENCE [LARGE SCALE GENOMIC DNA]</scope>
    <source>
        <strain evidence="1 2">DSM 23447</strain>
    </source>
</reference>
<protein>
    <submittedName>
        <fullName evidence="1">Catechol 2,3-dioxygenase-like lactoylglutathione lyase family enzyme</fullName>
    </submittedName>
</protein>
<dbReference type="GO" id="GO:0016829">
    <property type="term" value="F:lyase activity"/>
    <property type="evidence" value="ECO:0007669"/>
    <property type="project" value="UniProtKB-KW"/>
</dbReference>
<dbReference type="InterPro" id="IPR029068">
    <property type="entry name" value="Glyas_Bleomycin-R_OHBP_Dase"/>
</dbReference>
<keyword evidence="1" id="KW-0560">Oxidoreductase</keyword>
<sequence length="31" mass="3599">MAWDRGGKSLYFRDSDGHLIELGTPGIWRTY</sequence>
<dbReference type="Gene3D" id="3.10.180.10">
    <property type="entry name" value="2,3-Dihydroxybiphenyl 1,2-Dioxygenase, domain 1"/>
    <property type="match status" value="1"/>
</dbReference>
<gene>
    <name evidence="1" type="ORF">GGR20_003335</name>
</gene>
<keyword evidence="1" id="KW-0223">Dioxygenase</keyword>
<dbReference type="AlphaFoldDB" id="A0A7W6IQ08"/>
<accession>A0A7W6IQ08</accession>
<dbReference type="GO" id="GO:0051213">
    <property type="term" value="F:dioxygenase activity"/>
    <property type="evidence" value="ECO:0007669"/>
    <property type="project" value="UniProtKB-KW"/>
</dbReference>
<evidence type="ECO:0000313" key="1">
    <source>
        <dbReference type="EMBL" id="MBB4053673.1"/>
    </source>
</evidence>
<name>A0A7W6IQ08_9HYPH</name>
<comment type="caution">
    <text evidence="1">The sequence shown here is derived from an EMBL/GenBank/DDBJ whole genome shotgun (WGS) entry which is preliminary data.</text>
</comment>